<keyword evidence="2" id="KW-0732">Signal</keyword>
<accession>A0A8T2MGN8</accession>
<feature type="chain" id="PRO_5035868949" evidence="2">
    <location>
        <begin position="21"/>
        <end position="173"/>
    </location>
</feature>
<organism evidence="4 5">
    <name type="scientific">Astyanax mexicanus</name>
    <name type="common">Blind cave fish</name>
    <name type="synonym">Astyanax fasciatus mexicanus</name>
    <dbReference type="NCBI Taxonomy" id="7994"/>
    <lineage>
        <taxon>Eukaryota</taxon>
        <taxon>Metazoa</taxon>
        <taxon>Chordata</taxon>
        <taxon>Craniata</taxon>
        <taxon>Vertebrata</taxon>
        <taxon>Euteleostomi</taxon>
        <taxon>Actinopterygii</taxon>
        <taxon>Neopterygii</taxon>
        <taxon>Teleostei</taxon>
        <taxon>Ostariophysi</taxon>
        <taxon>Characiformes</taxon>
        <taxon>Characoidei</taxon>
        <taxon>Acestrorhamphidae</taxon>
        <taxon>Acestrorhamphinae</taxon>
        <taxon>Astyanax</taxon>
    </lineage>
</organism>
<feature type="signal peptide" evidence="2">
    <location>
        <begin position="1"/>
        <end position="20"/>
    </location>
</feature>
<reference evidence="4 5" key="1">
    <citation type="submission" date="2021-07" db="EMBL/GenBank/DDBJ databases">
        <authorList>
            <person name="Imarazene B."/>
            <person name="Zahm M."/>
            <person name="Klopp C."/>
            <person name="Cabau C."/>
            <person name="Beille S."/>
            <person name="Jouanno E."/>
            <person name="Castinel A."/>
            <person name="Lluch J."/>
            <person name="Gil L."/>
            <person name="Kuchtly C."/>
            <person name="Lopez Roques C."/>
            <person name="Donnadieu C."/>
            <person name="Parrinello H."/>
            <person name="Journot L."/>
            <person name="Du K."/>
            <person name="Schartl M."/>
            <person name="Retaux S."/>
            <person name="Guiguen Y."/>
        </authorList>
    </citation>
    <scope>NUCLEOTIDE SEQUENCE [LARGE SCALE GENOMIC DNA]</scope>
    <source>
        <strain evidence="4">Pach_M1</strain>
        <tissue evidence="4">Testis</tissue>
    </source>
</reference>
<evidence type="ECO:0000256" key="1">
    <source>
        <dbReference type="ARBA" id="ARBA00022514"/>
    </source>
</evidence>
<evidence type="ECO:0000313" key="5">
    <source>
        <dbReference type="Proteomes" id="UP000752171"/>
    </source>
</evidence>
<dbReference type="SUPFAM" id="SSF54117">
    <property type="entry name" value="Interleukin 8-like chemokines"/>
    <property type="match status" value="1"/>
</dbReference>
<dbReference type="InterPro" id="IPR036048">
    <property type="entry name" value="Interleukin_8-like_sf"/>
</dbReference>
<name>A0A8T2MGN8_ASTMX</name>
<proteinExistence type="predicted"/>
<dbReference type="PROSITE" id="PS51257">
    <property type="entry name" value="PROKAR_LIPOPROTEIN"/>
    <property type="match status" value="1"/>
</dbReference>
<dbReference type="AlphaFoldDB" id="A0A8T2MGN8"/>
<dbReference type="InterPro" id="IPR001811">
    <property type="entry name" value="Chemokine_IL8-like_dom"/>
</dbReference>
<dbReference type="GO" id="GO:0006955">
    <property type="term" value="P:immune response"/>
    <property type="evidence" value="ECO:0007669"/>
    <property type="project" value="InterPro"/>
</dbReference>
<keyword evidence="1" id="KW-0202">Cytokine</keyword>
<evidence type="ECO:0000256" key="2">
    <source>
        <dbReference type="SAM" id="SignalP"/>
    </source>
</evidence>
<evidence type="ECO:0000313" key="4">
    <source>
        <dbReference type="EMBL" id="KAG9283468.1"/>
    </source>
</evidence>
<dbReference type="Gene3D" id="2.40.50.40">
    <property type="match status" value="1"/>
</dbReference>
<comment type="caution">
    <text evidence="4">The sequence shown here is derived from an EMBL/GenBank/DDBJ whole genome shotgun (WGS) entry which is preliminary data.</text>
</comment>
<dbReference type="GO" id="GO:0008009">
    <property type="term" value="F:chemokine activity"/>
    <property type="evidence" value="ECO:0007669"/>
    <property type="project" value="InterPro"/>
</dbReference>
<dbReference type="EMBL" id="JAICCE010000001">
    <property type="protein sequence ID" value="KAG9283468.1"/>
    <property type="molecule type" value="Genomic_DNA"/>
</dbReference>
<sequence length="173" mass="19972">MRSLVIVAFIAFTACTPTDAQNINPCCVAVSRHVVEEPILDFKFQMKNLPCVRAIILVTAEKMYCTDPRHAWVRNKINEFVSSKQKNSTSVEKNQVVEKIFTCINNNQTEEKTLICTEKYRDEEKTFKCIQMKQAIHKKRTTPAMYQDLQKNLLTTEEEKFEDQSVTPSDAVM</sequence>
<protein>
    <submittedName>
        <fullName evidence="4">C-C motif chemokine 5-like</fullName>
    </submittedName>
</protein>
<gene>
    <name evidence="4" type="ORF">AMEX_G2232</name>
</gene>
<feature type="domain" description="Chemokine interleukin-8-like" evidence="3">
    <location>
        <begin position="25"/>
        <end position="79"/>
    </location>
</feature>
<evidence type="ECO:0000259" key="3">
    <source>
        <dbReference type="Pfam" id="PF00048"/>
    </source>
</evidence>
<dbReference type="GO" id="GO:0005615">
    <property type="term" value="C:extracellular space"/>
    <property type="evidence" value="ECO:0007669"/>
    <property type="project" value="UniProtKB-KW"/>
</dbReference>
<dbReference type="Proteomes" id="UP000752171">
    <property type="component" value="Unassembled WGS sequence"/>
</dbReference>
<dbReference type="Pfam" id="PF00048">
    <property type="entry name" value="IL8"/>
    <property type="match status" value="1"/>
</dbReference>